<protein>
    <submittedName>
        <fullName evidence="2">Uncharacterized protein</fullName>
    </submittedName>
</protein>
<gene>
    <name evidence="2" type="ORF">IWQ62_004595</name>
</gene>
<feature type="chain" id="PRO_5040754318" evidence="1">
    <location>
        <begin position="21"/>
        <end position="407"/>
    </location>
</feature>
<reference evidence="2" key="1">
    <citation type="submission" date="2022-07" db="EMBL/GenBank/DDBJ databases">
        <title>Phylogenomic reconstructions and comparative analyses of Kickxellomycotina fungi.</title>
        <authorList>
            <person name="Reynolds N.K."/>
            <person name="Stajich J.E."/>
            <person name="Barry K."/>
            <person name="Grigoriev I.V."/>
            <person name="Crous P."/>
            <person name="Smith M.E."/>
        </authorList>
    </citation>
    <scope>NUCLEOTIDE SEQUENCE</scope>
    <source>
        <strain evidence="2">RSA 1196</strain>
    </source>
</reference>
<name>A0A9W8ALB5_9FUNG</name>
<keyword evidence="3" id="KW-1185">Reference proteome</keyword>
<feature type="signal peptide" evidence="1">
    <location>
        <begin position="1"/>
        <end position="20"/>
    </location>
</feature>
<evidence type="ECO:0000313" key="3">
    <source>
        <dbReference type="Proteomes" id="UP001150925"/>
    </source>
</evidence>
<dbReference type="EMBL" id="JANBPY010001578">
    <property type="protein sequence ID" value="KAJ1959480.1"/>
    <property type="molecule type" value="Genomic_DNA"/>
</dbReference>
<organism evidence="2 3">
    <name type="scientific">Dispira parvispora</name>
    <dbReference type="NCBI Taxonomy" id="1520584"/>
    <lineage>
        <taxon>Eukaryota</taxon>
        <taxon>Fungi</taxon>
        <taxon>Fungi incertae sedis</taxon>
        <taxon>Zoopagomycota</taxon>
        <taxon>Kickxellomycotina</taxon>
        <taxon>Dimargaritomycetes</taxon>
        <taxon>Dimargaritales</taxon>
        <taxon>Dimargaritaceae</taxon>
        <taxon>Dispira</taxon>
    </lineage>
</organism>
<proteinExistence type="predicted"/>
<evidence type="ECO:0000313" key="2">
    <source>
        <dbReference type="EMBL" id="KAJ1959480.1"/>
    </source>
</evidence>
<evidence type="ECO:0000256" key="1">
    <source>
        <dbReference type="SAM" id="SignalP"/>
    </source>
</evidence>
<dbReference type="AlphaFoldDB" id="A0A9W8ALB5"/>
<keyword evidence="1" id="KW-0732">Signal</keyword>
<dbReference type="Proteomes" id="UP001150925">
    <property type="component" value="Unassembled WGS sequence"/>
</dbReference>
<sequence>MKTVILTLGSLAWLMVCSYAVPTNGVDTTPVEKISGLSDSECKELRASIKSLKNEGLLTHVLDALCNRPKANALKTFKDTLHGLPAEDIFTLMSHEIGQLGYMVHKSNALLFKFRDDLEKHIAKILRQKGKGVIESVDVPEGFTRWPLIYQDYKKQPKYVLSWEYDQSRFHLPSPEKGQQSKPLKDKDITVRKVDVKSIPNEALLRVSPFLLSLRLREYGIAKALVRNFLQKLKDPDVYQKFQASSIHPFMDAYPNYFLRNATSNEYYSRSLFFINASTVNHELLLRPVQLIIALVNGDKSEFEQLLGEYPPNEEQKGDVKGLLLAVSSIKKRHSDALHKEFVEAGNAKYSYLFSENEKNPESPLFNDFRFDATLSNVFSARDGKIETLVINPDESTLEILDSETVL</sequence>
<accession>A0A9W8ALB5</accession>
<comment type="caution">
    <text evidence="2">The sequence shown here is derived from an EMBL/GenBank/DDBJ whole genome shotgun (WGS) entry which is preliminary data.</text>
</comment>